<feature type="domain" description="Swiss Army Knife protein DSP-PTPase phosphatase" evidence="2">
    <location>
        <begin position="10"/>
        <end position="157"/>
    </location>
</feature>
<proteinExistence type="predicted"/>
<dbReference type="SUPFAM" id="SSF52799">
    <property type="entry name" value="(Phosphotyrosine protein) phosphatases II"/>
    <property type="match status" value="1"/>
</dbReference>
<accession>A0A846N111</accession>
<dbReference type="InterPro" id="IPR057023">
    <property type="entry name" value="PTP-SAK"/>
</dbReference>
<dbReference type="Proteomes" id="UP000570514">
    <property type="component" value="Unassembled WGS sequence"/>
</dbReference>
<evidence type="ECO:0000256" key="1">
    <source>
        <dbReference type="ARBA" id="ARBA00022801"/>
    </source>
</evidence>
<sequence length="193" mass="22714">MRSVLNILYNCHWIVPGEAARSAQPYMGFWEHHLRSNGIRSIINLRGAHPEWGWWQKEAWCCRRLRIKHFNLSMNSRRLPTRVLLLGLLETFDAAPRPFLIKCSGGQDRTSLASALFLLHRYGWMAEEEATKQFDRFPYLHMPRQNQMWLRAFPVFAREAANGTSLVSWIQQQYDPVVLERWLSEHGIAPIDR</sequence>
<comment type="caution">
    <text evidence="3">The sequence shown here is derived from an EMBL/GenBank/DDBJ whole genome shotgun (WGS) entry which is preliminary data.</text>
</comment>
<dbReference type="AlphaFoldDB" id="A0A846N111"/>
<protein>
    <submittedName>
        <fullName evidence="3">Protein tyrosine/serine phosphatase</fullName>
    </submittedName>
</protein>
<dbReference type="Pfam" id="PF22784">
    <property type="entry name" value="PTP-SAK"/>
    <property type="match status" value="1"/>
</dbReference>
<evidence type="ECO:0000259" key="2">
    <source>
        <dbReference type="Pfam" id="PF22784"/>
    </source>
</evidence>
<keyword evidence="4" id="KW-1185">Reference proteome</keyword>
<dbReference type="RefSeq" id="WP_167083278.1">
    <property type="nucleotide sequence ID" value="NZ_BAAADC010000001.1"/>
</dbReference>
<dbReference type="Gene3D" id="3.90.190.10">
    <property type="entry name" value="Protein tyrosine phosphatase superfamily"/>
    <property type="match status" value="1"/>
</dbReference>
<keyword evidence="1" id="KW-0378">Hydrolase</keyword>
<dbReference type="GO" id="GO:0016791">
    <property type="term" value="F:phosphatase activity"/>
    <property type="evidence" value="ECO:0007669"/>
    <property type="project" value="UniProtKB-ARBA"/>
</dbReference>
<dbReference type="EMBL" id="JAASRM010000001">
    <property type="protein sequence ID" value="NIK89165.1"/>
    <property type="molecule type" value="Genomic_DNA"/>
</dbReference>
<evidence type="ECO:0000313" key="4">
    <source>
        <dbReference type="Proteomes" id="UP000570514"/>
    </source>
</evidence>
<reference evidence="3 4" key="1">
    <citation type="submission" date="2020-03" db="EMBL/GenBank/DDBJ databases">
        <title>Genomic Encyclopedia of Type Strains, Phase IV (KMG-IV): sequencing the most valuable type-strain genomes for metagenomic binning, comparative biology and taxonomic classification.</title>
        <authorList>
            <person name="Goeker M."/>
        </authorList>
    </citation>
    <scope>NUCLEOTIDE SEQUENCE [LARGE SCALE GENOMIC DNA]</scope>
    <source>
        <strain evidence="3 4">DSM 19867</strain>
    </source>
</reference>
<name>A0A846N111_9PROT</name>
<dbReference type="InterPro" id="IPR029021">
    <property type="entry name" value="Prot-tyrosine_phosphatase-like"/>
</dbReference>
<organism evidence="3 4">
    <name type="scientific">Rhizomicrobium palustre</name>
    <dbReference type="NCBI Taxonomy" id="189966"/>
    <lineage>
        <taxon>Bacteria</taxon>
        <taxon>Pseudomonadati</taxon>
        <taxon>Pseudomonadota</taxon>
        <taxon>Alphaproteobacteria</taxon>
        <taxon>Micropepsales</taxon>
        <taxon>Micropepsaceae</taxon>
        <taxon>Rhizomicrobium</taxon>
    </lineage>
</organism>
<gene>
    <name evidence="3" type="ORF">FHS83_002483</name>
</gene>
<evidence type="ECO:0000313" key="3">
    <source>
        <dbReference type="EMBL" id="NIK89165.1"/>
    </source>
</evidence>